<dbReference type="GO" id="GO:0022857">
    <property type="term" value="F:transmembrane transporter activity"/>
    <property type="evidence" value="ECO:0007669"/>
    <property type="project" value="InterPro"/>
</dbReference>
<evidence type="ECO:0000256" key="7">
    <source>
        <dbReference type="ARBA" id="ARBA00023136"/>
    </source>
</evidence>
<keyword evidence="5 8" id="KW-0812">Transmembrane</keyword>
<feature type="domain" description="Major facilitator superfamily (MFS) profile" evidence="9">
    <location>
        <begin position="18"/>
        <end position="495"/>
    </location>
</feature>
<protein>
    <submittedName>
        <fullName evidence="10">EmrB/QacA subfamily drug resistance transporter</fullName>
    </submittedName>
</protein>
<dbReference type="InterPro" id="IPR011701">
    <property type="entry name" value="MFS"/>
</dbReference>
<keyword evidence="7 8" id="KW-0472">Membrane</keyword>
<comment type="caution">
    <text evidence="10">The sequence shown here is derived from an EMBL/GenBank/DDBJ whole genome shotgun (WGS) entry which is preliminary data.</text>
</comment>
<feature type="transmembrane region" description="Helical" evidence="8">
    <location>
        <begin position="341"/>
        <end position="360"/>
    </location>
</feature>
<keyword evidence="4" id="KW-1003">Cell membrane</keyword>
<evidence type="ECO:0000256" key="8">
    <source>
        <dbReference type="SAM" id="Phobius"/>
    </source>
</evidence>
<dbReference type="AlphaFoldDB" id="A0A839QQR8"/>
<feature type="transmembrane region" description="Helical" evidence="8">
    <location>
        <begin position="472"/>
        <end position="490"/>
    </location>
</feature>
<organism evidence="10 11">
    <name type="scientific">Paeniglutamicibacter cryotolerans</name>
    <dbReference type="NCBI Taxonomy" id="670079"/>
    <lineage>
        <taxon>Bacteria</taxon>
        <taxon>Bacillati</taxon>
        <taxon>Actinomycetota</taxon>
        <taxon>Actinomycetes</taxon>
        <taxon>Micrococcales</taxon>
        <taxon>Micrococcaceae</taxon>
        <taxon>Paeniglutamicibacter</taxon>
    </lineage>
</organism>
<dbReference type="PANTHER" id="PTHR42718">
    <property type="entry name" value="MAJOR FACILITATOR SUPERFAMILY MULTIDRUG TRANSPORTER MFSC"/>
    <property type="match status" value="1"/>
</dbReference>
<proteinExistence type="inferred from homology"/>
<dbReference type="FunFam" id="1.20.1720.10:FF:000021">
    <property type="entry name" value="Drug resistance transporter, EmrB/QacA subfamily"/>
    <property type="match status" value="1"/>
</dbReference>
<dbReference type="InterPro" id="IPR004638">
    <property type="entry name" value="EmrB-like"/>
</dbReference>
<dbReference type="InterPro" id="IPR020846">
    <property type="entry name" value="MFS_dom"/>
</dbReference>
<evidence type="ECO:0000256" key="5">
    <source>
        <dbReference type="ARBA" id="ARBA00022692"/>
    </source>
</evidence>
<accession>A0A839QQR8</accession>
<keyword evidence="6 8" id="KW-1133">Transmembrane helix</keyword>
<feature type="transmembrane region" description="Helical" evidence="8">
    <location>
        <begin position="170"/>
        <end position="189"/>
    </location>
</feature>
<sequence>MTQPSKTQLSEDKKAWTALWALVIGFFMILVDSTIVSTAMPAIMRGLDTDINGVIWVNSAYLLAFAVPLLITGRLGDRFGPRNIYLVGLFIFTLASLWCGLSPDVTTLIVARVVQGLGAALMSPQTMTFITRMFPVARRGAAMGVWGAVAGIATLVGPIAGGIFVDTLGWEWIFFVNVPVGIIAIWRVLRKVPELERHSHSFDWVGVALSAAAMFLIVFGIQEGNNYSWGPIWGWFGIWHMIGAGVALLILFVLWQGAGRVEPLVPLGLFKDRNFSLANIAIAFMGLSITAMSFPMVLYLQSVRGLTPTLSALMLAPMAVVSGVLAPLIGKNINRVDARKFAIPGFFLFGASITVYGLILGPDTPFWLLLLPPLGMGIGSAMIWPSVSMTATRDLGQADAGAGSGVYNTTRQVGSVLGSALIALMMESRIAAETTLATAGMQGAAPAADAGEMGGAIPVFLHAAVSTALGQALLLPGIVAMVAALVAFAFRKTPVRPPAGL</sequence>
<evidence type="ECO:0000313" key="10">
    <source>
        <dbReference type="EMBL" id="MBB2994421.1"/>
    </source>
</evidence>
<comment type="subcellular location">
    <subcellularLocation>
        <location evidence="1">Cell membrane</location>
        <topology evidence="1">Multi-pass membrane protein</topology>
    </subcellularLocation>
</comment>
<dbReference type="GO" id="GO:0005886">
    <property type="term" value="C:plasma membrane"/>
    <property type="evidence" value="ECO:0007669"/>
    <property type="project" value="UniProtKB-SubCell"/>
</dbReference>
<feature type="transmembrane region" description="Helical" evidence="8">
    <location>
        <begin position="84"/>
        <end position="103"/>
    </location>
</feature>
<feature type="transmembrane region" description="Helical" evidence="8">
    <location>
        <begin position="142"/>
        <end position="164"/>
    </location>
</feature>
<name>A0A839QQR8_9MICC</name>
<feature type="transmembrane region" description="Helical" evidence="8">
    <location>
        <begin position="201"/>
        <end position="221"/>
    </location>
</feature>
<feature type="transmembrane region" description="Helical" evidence="8">
    <location>
        <begin position="233"/>
        <end position="255"/>
    </location>
</feature>
<evidence type="ECO:0000256" key="3">
    <source>
        <dbReference type="ARBA" id="ARBA00022448"/>
    </source>
</evidence>
<gene>
    <name evidence="10" type="ORF">E9229_000612</name>
</gene>
<feature type="transmembrane region" description="Helical" evidence="8">
    <location>
        <begin position="109"/>
        <end position="130"/>
    </location>
</feature>
<evidence type="ECO:0000259" key="9">
    <source>
        <dbReference type="PROSITE" id="PS50850"/>
    </source>
</evidence>
<feature type="transmembrane region" description="Helical" evidence="8">
    <location>
        <begin position="310"/>
        <end position="329"/>
    </location>
</feature>
<dbReference type="InterPro" id="IPR036259">
    <property type="entry name" value="MFS_trans_sf"/>
</dbReference>
<dbReference type="RefSeq" id="WP_183509793.1">
    <property type="nucleotide sequence ID" value="NZ_BAABGK010000025.1"/>
</dbReference>
<dbReference type="PANTHER" id="PTHR42718:SF42">
    <property type="entry name" value="EXPORT PROTEIN"/>
    <property type="match status" value="1"/>
</dbReference>
<keyword evidence="3" id="KW-0813">Transport</keyword>
<reference evidence="10 11" key="1">
    <citation type="submission" date="2020-08" db="EMBL/GenBank/DDBJ databases">
        <title>Sequencing the genomes of 1000 actinobacteria strains.</title>
        <authorList>
            <person name="Klenk H.-P."/>
        </authorList>
    </citation>
    <scope>NUCLEOTIDE SEQUENCE [LARGE SCALE GENOMIC DNA]</scope>
    <source>
        <strain evidence="10 11">DSM 22826</strain>
    </source>
</reference>
<dbReference type="Gene3D" id="1.20.1720.10">
    <property type="entry name" value="Multidrug resistance protein D"/>
    <property type="match status" value="1"/>
</dbReference>
<feature type="transmembrane region" description="Helical" evidence="8">
    <location>
        <begin position="276"/>
        <end position="298"/>
    </location>
</feature>
<dbReference type="NCBIfam" id="TIGR00711">
    <property type="entry name" value="efflux_EmrB"/>
    <property type="match status" value="1"/>
</dbReference>
<dbReference type="PROSITE" id="PS50850">
    <property type="entry name" value="MFS"/>
    <property type="match status" value="1"/>
</dbReference>
<feature type="transmembrane region" description="Helical" evidence="8">
    <location>
        <begin position="366"/>
        <end position="384"/>
    </location>
</feature>
<dbReference type="EMBL" id="JACHVS010000001">
    <property type="protein sequence ID" value="MBB2994421.1"/>
    <property type="molecule type" value="Genomic_DNA"/>
</dbReference>
<evidence type="ECO:0000256" key="1">
    <source>
        <dbReference type="ARBA" id="ARBA00004651"/>
    </source>
</evidence>
<dbReference type="Pfam" id="PF07690">
    <property type="entry name" value="MFS_1"/>
    <property type="match status" value="1"/>
</dbReference>
<evidence type="ECO:0000256" key="2">
    <source>
        <dbReference type="ARBA" id="ARBA00008537"/>
    </source>
</evidence>
<keyword evidence="11" id="KW-1185">Reference proteome</keyword>
<dbReference type="PRINTS" id="PR01036">
    <property type="entry name" value="TCRTETB"/>
</dbReference>
<feature type="transmembrane region" description="Helical" evidence="8">
    <location>
        <begin position="55"/>
        <end position="72"/>
    </location>
</feature>
<dbReference type="Gene3D" id="1.20.1250.20">
    <property type="entry name" value="MFS general substrate transporter like domains"/>
    <property type="match status" value="1"/>
</dbReference>
<feature type="transmembrane region" description="Helical" evidence="8">
    <location>
        <begin position="20"/>
        <end position="43"/>
    </location>
</feature>
<dbReference type="SUPFAM" id="SSF103473">
    <property type="entry name" value="MFS general substrate transporter"/>
    <property type="match status" value="1"/>
</dbReference>
<evidence type="ECO:0000313" key="11">
    <source>
        <dbReference type="Proteomes" id="UP000523000"/>
    </source>
</evidence>
<evidence type="ECO:0000256" key="6">
    <source>
        <dbReference type="ARBA" id="ARBA00022989"/>
    </source>
</evidence>
<evidence type="ECO:0000256" key="4">
    <source>
        <dbReference type="ARBA" id="ARBA00022475"/>
    </source>
</evidence>
<dbReference type="Proteomes" id="UP000523000">
    <property type="component" value="Unassembled WGS sequence"/>
</dbReference>
<comment type="similarity">
    <text evidence="2">Belongs to the major facilitator superfamily. EmrB family.</text>
</comment>